<keyword evidence="7 11" id="KW-1133">Transmembrane helix</keyword>
<keyword evidence="4 11" id="KW-0138">CF(0)</keyword>
<dbReference type="GO" id="GO:0046933">
    <property type="term" value="F:proton-transporting ATP synthase activity, rotational mechanism"/>
    <property type="evidence" value="ECO:0007669"/>
    <property type="project" value="UniProtKB-UniRule"/>
</dbReference>
<feature type="transmembrane region" description="Helical" evidence="11">
    <location>
        <begin position="224"/>
        <end position="245"/>
    </location>
</feature>
<dbReference type="PANTHER" id="PTHR42823">
    <property type="entry name" value="ATP SYNTHASE SUBUNIT A, CHLOROPLASTIC"/>
    <property type="match status" value="1"/>
</dbReference>
<dbReference type="KEGG" id="pcx:LPB68_13940"/>
<reference evidence="13 14" key="1">
    <citation type="submission" date="2016-02" db="EMBL/GenBank/DDBJ databases">
        <title>Paenibacillus sp. LPB0068, isolated from Crassostrea gigas.</title>
        <authorList>
            <person name="Shin S.-K."/>
            <person name="Yi H."/>
        </authorList>
    </citation>
    <scope>NUCLEOTIDE SEQUENCE [LARGE SCALE GENOMIC DNA]</scope>
    <source>
        <strain evidence="13 14">LPB0068</strain>
    </source>
</reference>
<evidence type="ECO:0000256" key="5">
    <source>
        <dbReference type="ARBA" id="ARBA00022692"/>
    </source>
</evidence>
<evidence type="ECO:0000256" key="3">
    <source>
        <dbReference type="ARBA" id="ARBA00022448"/>
    </source>
</evidence>
<keyword evidence="6 11" id="KW-0375">Hydrogen ion transport</keyword>
<keyword evidence="10 11" id="KW-0066">ATP synthesis</keyword>
<dbReference type="InterPro" id="IPR045082">
    <property type="entry name" value="ATP_syn_F0_a_bact/chloroplast"/>
</dbReference>
<evidence type="ECO:0000256" key="6">
    <source>
        <dbReference type="ARBA" id="ARBA00022781"/>
    </source>
</evidence>
<feature type="transmembrane region" description="Helical" evidence="11">
    <location>
        <begin position="16"/>
        <end position="37"/>
    </location>
</feature>
<dbReference type="GO" id="GO:0042777">
    <property type="term" value="P:proton motive force-driven plasma membrane ATP synthesis"/>
    <property type="evidence" value="ECO:0007669"/>
    <property type="project" value="TreeGrafter"/>
</dbReference>
<comment type="function">
    <text evidence="11 12">Key component of the proton channel; it plays a direct role in the translocation of protons across the membrane.</text>
</comment>
<evidence type="ECO:0000313" key="14">
    <source>
        <dbReference type="Proteomes" id="UP000077134"/>
    </source>
</evidence>
<name>A0A162RH34_9BACL</name>
<dbReference type="Pfam" id="PF00119">
    <property type="entry name" value="ATP-synt_A"/>
    <property type="match status" value="1"/>
</dbReference>
<dbReference type="PRINTS" id="PR00123">
    <property type="entry name" value="ATPASEA"/>
</dbReference>
<evidence type="ECO:0000256" key="12">
    <source>
        <dbReference type="RuleBase" id="RU000483"/>
    </source>
</evidence>
<accession>A0A162RH34</accession>
<gene>
    <name evidence="11" type="primary">atpB</name>
    <name evidence="13" type="ORF">PNBC_16950</name>
</gene>
<dbReference type="STRING" id="1763538.LPB68_13940"/>
<dbReference type="CDD" id="cd00310">
    <property type="entry name" value="ATP-synt_Fo_a_6"/>
    <property type="match status" value="1"/>
</dbReference>
<feature type="transmembrane region" description="Helical" evidence="11">
    <location>
        <begin position="75"/>
        <end position="99"/>
    </location>
</feature>
<feature type="transmembrane region" description="Helical" evidence="11">
    <location>
        <begin position="137"/>
        <end position="156"/>
    </location>
</feature>
<comment type="subcellular location">
    <subcellularLocation>
        <location evidence="11 12">Cell membrane</location>
        <topology evidence="11 12">Multi-pass membrane protein</topology>
    </subcellularLocation>
    <subcellularLocation>
        <location evidence="1">Membrane</location>
        <topology evidence="1">Multi-pass membrane protein</topology>
    </subcellularLocation>
</comment>
<evidence type="ECO:0000256" key="2">
    <source>
        <dbReference type="ARBA" id="ARBA00006810"/>
    </source>
</evidence>
<dbReference type="GO" id="GO:0005886">
    <property type="term" value="C:plasma membrane"/>
    <property type="evidence" value="ECO:0007669"/>
    <property type="project" value="UniProtKB-SubCell"/>
</dbReference>
<dbReference type="InterPro" id="IPR000568">
    <property type="entry name" value="ATP_synth_F0_asu"/>
</dbReference>
<evidence type="ECO:0000256" key="10">
    <source>
        <dbReference type="ARBA" id="ARBA00023310"/>
    </source>
</evidence>
<proteinExistence type="inferred from homology"/>
<dbReference type="PANTHER" id="PTHR42823:SF3">
    <property type="entry name" value="ATP SYNTHASE SUBUNIT A, CHLOROPLASTIC"/>
    <property type="match status" value="1"/>
</dbReference>
<keyword evidence="14" id="KW-1185">Reference proteome</keyword>
<dbReference type="PROSITE" id="PS00449">
    <property type="entry name" value="ATPASE_A"/>
    <property type="match status" value="1"/>
</dbReference>
<dbReference type="RefSeq" id="WP_068660214.1">
    <property type="nucleotide sequence ID" value="NZ_CP017770.1"/>
</dbReference>
<dbReference type="Proteomes" id="UP000077134">
    <property type="component" value="Unassembled WGS sequence"/>
</dbReference>
<dbReference type="InterPro" id="IPR035908">
    <property type="entry name" value="F0_ATP_A_sf"/>
</dbReference>
<protein>
    <recommendedName>
        <fullName evidence="11 12">ATP synthase subunit a</fullName>
    </recommendedName>
    <alternativeName>
        <fullName evidence="11">ATP synthase F0 sector subunit a</fullName>
    </alternativeName>
    <alternativeName>
        <fullName evidence="11">F-ATPase subunit 6</fullName>
    </alternativeName>
</protein>
<keyword evidence="9 11" id="KW-0472">Membrane</keyword>
<keyword evidence="11" id="KW-1003">Cell membrane</keyword>
<keyword evidence="8 11" id="KW-0406">Ion transport</keyword>
<dbReference type="HAMAP" id="MF_01393">
    <property type="entry name" value="ATP_synth_a_bact"/>
    <property type="match status" value="1"/>
</dbReference>
<dbReference type="SUPFAM" id="SSF81336">
    <property type="entry name" value="F1F0 ATP synthase subunit A"/>
    <property type="match status" value="1"/>
</dbReference>
<evidence type="ECO:0000256" key="11">
    <source>
        <dbReference type="HAMAP-Rule" id="MF_01393"/>
    </source>
</evidence>
<keyword evidence="3 11" id="KW-0813">Transport</keyword>
<evidence type="ECO:0000256" key="4">
    <source>
        <dbReference type="ARBA" id="ARBA00022547"/>
    </source>
</evidence>
<dbReference type="InterPro" id="IPR023011">
    <property type="entry name" value="ATP_synth_F0_asu_AS"/>
</dbReference>
<sequence>MHDIPIINVGGLNLDLSAILMLLVTSTIVFVLVKLCVRNLSVENPSKIQNFMEWVVEFVLNLISSTMDVKKGRPYLSLGLTLILFILVANLLGLPFAIITETHGEREIFGYVIEATRNMGPDEHSHLLWWKSPTADINVTAGLAIVVFILMNYLGLKLNRKHYLKHFLQPFPIFLPLNIIENLSKPFALALRLFANIFAGEVLITVILKLSWGSIPFMAAWQGFSVFIGALQAFIFTILTMVYIAQMTTHEEH</sequence>
<keyword evidence="5 11" id="KW-0812">Transmembrane</keyword>
<comment type="similarity">
    <text evidence="2 11 12">Belongs to the ATPase A chain family.</text>
</comment>
<dbReference type="GO" id="GO:0045259">
    <property type="term" value="C:proton-transporting ATP synthase complex"/>
    <property type="evidence" value="ECO:0007669"/>
    <property type="project" value="UniProtKB-KW"/>
</dbReference>
<evidence type="ECO:0000256" key="1">
    <source>
        <dbReference type="ARBA" id="ARBA00004141"/>
    </source>
</evidence>
<comment type="caution">
    <text evidence="13">The sequence shown here is derived from an EMBL/GenBank/DDBJ whole genome shotgun (WGS) entry which is preliminary data.</text>
</comment>
<dbReference type="NCBIfam" id="TIGR01131">
    <property type="entry name" value="ATP_synt_6_or_A"/>
    <property type="match status" value="1"/>
</dbReference>
<organism evidence="13 14">
    <name type="scientific">Paenibacillus crassostreae</name>
    <dbReference type="NCBI Taxonomy" id="1763538"/>
    <lineage>
        <taxon>Bacteria</taxon>
        <taxon>Bacillati</taxon>
        <taxon>Bacillota</taxon>
        <taxon>Bacilli</taxon>
        <taxon>Bacillales</taxon>
        <taxon>Paenibacillaceae</taxon>
        <taxon>Paenibacillus</taxon>
    </lineage>
</organism>
<evidence type="ECO:0000256" key="7">
    <source>
        <dbReference type="ARBA" id="ARBA00022989"/>
    </source>
</evidence>
<dbReference type="EMBL" id="LSFN01000036">
    <property type="protein sequence ID" value="OAB71707.1"/>
    <property type="molecule type" value="Genomic_DNA"/>
</dbReference>
<evidence type="ECO:0000313" key="13">
    <source>
        <dbReference type="EMBL" id="OAB71707.1"/>
    </source>
</evidence>
<evidence type="ECO:0000256" key="9">
    <source>
        <dbReference type="ARBA" id="ARBA00023136"/>
    </source>
</evidence>
<feature type="transmembrane region" description="Helical" evidence="11">
    <location>
        <begin position="193"/>
        <end position="212"/>
    </location>
</feature>
<evidence type="ECO:0000256" key="8">
    <source>
        <dbReference type="ARBA" id="ARBA00023065"/>
    </source>
</evidence>
<dbReference type="AlphaFoldDB" id="A0A162RH34"/>
<dbReference type="Gene3D" id="1.20.120.220">
    <property type="entry name" value="ATP synthase, F0 complex, subunit A"/>
    <property type="match status" value="1"/>
</dbReference>
<dbReference type="OrthoDB" id="9789241at2"/>